<dbReference type="Pfam" id="PF03092">
    <property type="entry name" value="BT1"/>
    <property type="match status" value="2"/>
</dbReference>
<feature type="transmembrane region" description="Helical" evidence="7">
    <location>
        <begin position="69"/>
        <end position="90"/>
    </location>
</feature>
<dbReference type="InterPro" id="IPR039309">
    <property type="entry name" value="BT1"/>
</dbReference>
<evidence type="ECO:0000256" key="5">
    <source>
        <dbReference type="ARBA" id="ARBA00022989"/>
    </source>
</evidence>
<evidence type="ECO:0000256" key="3">
    <source>
        <dbReference type="ARBA" id="ARBA00022448"/>
    </source>
</evidence>
<evidence type="ECO:0000256" key="2">
    <source>
        <dbReference type="ARBA" id="ARBA00007015"/>
    </source>
</evidence>
<dbReference type="OMA" id="TEIRWEV"/>
<feature type="transmembrane region" description="Helical" evidence="7">
    <location>
        <begin position="316"/>
        <end position="335"/>
    </location>
</feature>
<dbReference type="VEuPathDB" id="FungiDB:PYU1_G000460"/>
<reference evidence="8" key="3">
    <citation type="submission" date="2015-02" db="UniProtKB">
        <authorList>
            <consortium name="EnsemblProtists"/>
        </authorList>
    </citation>
    <scope>IDENTIFICATION</scope>
    <source>
        <strain evidence="8">DAOM BR144</strain>
    </source>
</reference>
<accession>K3W669</accession>
<evidence type="ECO:0000256" key="4">
    <source>
        <dbReference type="ARBA" id="ARBA00022692"/>
    </source>
</evidence>
<feature type="transmembrane region" description="Helical" evidence="7">
    <location>
        <begin position="531"/>
        <end position="549"/>
    </location>
</feature>
<comment type="similarity">
    <text evidence="2">Belongs to the major facilitator superfamily. Folate-biopterin transporter (TC 2.A.71) family.</text>
</comment>
<evidence type="ECO:0000313" key="9">
    <source>
        <dbReference type="Proteomes" id="UP000019132"/>
    </source>
</evidence>
<reference evidence="9" key="2">
    <citation type="submission" date="2010-04" db="EMBL/GenBank/DDBJ databases">
        <authorList>
            <person name="Buell R."/>
            <person name="Hamilton J."/>
            <person name="Hostetler J."/>
        </authorList>
    </citation>
    <scope>NUCLEOTIDE SEQUENCE [LARGE SCALE GENOMIC DNA]</scope>
    <source>
        <strain evidence="9">DAOM:BR144</strain>
    </source>
</reference>
<evidence type="ECO:0000256" key="7">
    <source>
        <dbReference type="SAM" id="Phobius"/>
    </source>
</evidence>
<dbReference type="InterPro" id="IPR036259">
    <property type="entry name" value="MFS_trans_sf"/>
</dbReference>
<dbReference type="InParanoid" id="K3W669"/>
<dbReference type="eggNOG" id="ENOG502RVJ4">
    <property type="taxonomic scope" value="Eukaryota"/>
</dbReference>
<dbReference type="PANTHER" id="PTHR31585">
    <property type="entry name" value="FOLATE-BIOPTERIN TRANSPORTER 1, CHLOROPLASTIC"/>
    <property type="match status" value="1"/>
</dbReference>
<evidence type="ECO:0008006" key="10">
    <source>
        <dbReference type="Google" id="ProtNLM"/>
    </source>
</evidence>
<sequence length="570" mass="63113">MNSAANANNVNKVEIAHRASYLSNASQAKDGEDYQGIKTPEALEGDIEGGALREGGAPKLYSKDHIGLLFQYAAVGMVYGVLPATIYPFLQSYLNSSGTQVTTASTLVVLPWSFKVFYGIVSDCFPIFGYRRRPYMLIGWSICFAMLIVMAVLPVGDPYFLDPADANISPENYPLHPGIEDRLNKSAPGKGSKYILLMMFAAFGYLMADVSADGLVVELAQREPLAVRGTTQSTIYIVRSFVIALGYIVTGFAFNGKDYGGTFDQSLSFPTLMLILAILLIPVMPITWFFIKEEKHEQAIFSDYMSTLWQFVQQRAVYQIIFYNFFSGIFANFSYTASSPVQRYMVHVTPINNSLSSVFGELLFVAGISIVTKWGLHWNWRFIIVVTGIIVIVLDGICTFITIWDVFRSQWFWLGVPVAVNVPSGIGWIISTFATVELAGEGNEGAIYGLMTTVTNLSQPFAATLTKIIDQKWNMTNERIQIDDHSIRMDITKSVILMYAMTAVAWLFLVFLPKQKTDVQELKRTGGSSKILGGLTVFYLLFALVWSVMTNLMGIFDSTACLVIAGGDGC</sequence>
<dbReference type="EnsemblProtists" id="PYU1_T000460">
    <property type="protein sequence ID" value="PYU1_T000460"/>
    <property type="gene ID" value="PYU1_G000460"/>
</dbReference>
<keyword evidence="5 7" id="KW-1133">Transmembrane helix</keyword>
<keyword evidence="3" id="KW-0813">Transport</keyword>
<reference evidence="9" key="1">
    <citation type="journal article" date="2010" name="Genome Biol.">
        <title>Genome sequence of the necrotrophic plant pathogen Pythium ultimum reveals original pathogenicity mechanisms and effector repertoire.</title>
        <authorList>
            <person name="Levesque C.A."/>
            <person name="Brouwer H."/>
            <person name="Cano L."/>
            <person name="Hamilton J.P."/>
            <person name="Holt C."/>
            <person name="Huitema E."/>
            <person name="Raffaele S."/>
            <person name="Robideau G.P."/>
            <person name="Thines M."/>
            <person name="Win J."/>
            <person name="Zerillo M.M."/>
            <person name="Beakes G.W."/>
            <person name="Boore J.L."/>
            <person name="Busam D."/>
            <person name="Dumas B."/>
            <person name="Ferriera S."/>
            <person name="Fuerstenberg S.I."/>
            <person name="Gachon C.M."/>
            <person name="Gaulin E."/>
            <person name="Govers F."/>
            <person name="Grenville-Briggs L."/>
            <person name="Horner N."/>
            <person name="Hostetler J."/>
            <person name="Jiang R.H."/>
            <person name="Johnson J."/>
            <person name="Krajaejun T."/>
            <person name="Lin H."/>
            <person name="Meijer H.J."/>
            <person name="Moore B."/>
            <person name="Morris P."/>
            <person name="Phuntmart V."/>
            <person name="Puiu D."/>
            <person name="Shetty J."/>
            <person name="Stajich J.E."/>
            <person name="Tripathy S."/>
            <person name="Wawra S."/>
            <person name="van West P."/>
            <person name="Whitty B.R."/>
            <person name="Coutinho P.M."/>
            <person name="Henrissat B."/>
            <person name="Martin F."/>
            <person name="Thomas P.D."/>
            <person name="Tyler B.M."/>
            <person name="De Vries R.P."/>
            <person name="Kamoun S."/>
            <person name="Yandell M."/>
            <person name="Tisserat N."/>
            <person name="Buell C.R."/>
        </authorList>
    </citation>
    <scope>NUCLEOTIDE SEQUENCE</scope>
    <source>
        <strain evidence="9">DAOM:BR144</strain>
    </source>
</reference>
<dbReference type="Proteomes" id="UP000019132">
    <property type="component" value="Unassembled WGS sequence"/>
</dbReference>
<feature type="transmembrane region" description="Helical" evidence="7">
    <location>
        <begin position="495"/>
        <end position="511"/>
    </location>
</feature>
<name>K3W669_GLOUD</name>
<dbReference type="Gene3D" id="1.20.1250.20">
    <property type="entry name" value="MFS general substrate transporter like domains"/>
    <property type="match status" value="1"/>
</dbReference>
<dbReference type="SUPFAM" id="SSF103473">
    <property type="entry name" value="MFS general substrate transporter"/>
    <property type="match status" value="1"/>
</dbReference>
<keyword evidence="4 7" id="KW-0812">Transmembrane</keyword>
<keyword evidence="9" id="KW-1185">Reference proteome</keyword>
<feature type="transmembrane region" description="Helical" evidence="7">
    <location>
        <begin position="110"/>
        <end position="130"/>
    </location>
</feature>
<feature type="transmembrane region" description="Helical" evidence="7">
    <location>
        <begin position="383"/>
        <end position="404"/>
    </location>
</feature>
<evidence type="ECO:0000256" key="6">
    <source>
        <dbReference type="ARBA" id="ARBA00023136"/>
    </source>
</evidence>
<organism evidence="8 9">
    <name type="scientific">Globisporangium ultimum (strain ATCC 200006 / CBS 805.95 / DAOM BR144)</name>
    <name type="common">Pythium ultimum</name>
    <dbReference type="NCBI Taxonomy" id="431595"/>
    <lineage>
        <taxon>Eukaryota</taxon>
        <taxon>Sar</taxon>
        <taxon>Stramenopiles</taxon>
        <taxon>Oomycota</taxon>
        <taxon>Peronosporomycetes</taxon>
        <taxon>Pythiales</taxon>
        <taxon>Pythiaceae</taxon>
        <taxon>Globisporangium</taxon>
    </lineage>
</organism>
<protein>
    <recommendedName>
        <fullName evidence="10">Major facilitator superfamily associated domain-containing protein</fullName>
    </recommendedName>
</protein>
<dbReference type="EMBL" id="GL376636">
    <property type="status" value="NOT_ANNOTATED_CDS"/>
    <property type="molecule type" value="Genomic_DNA"/>
</dbReference>
<feature type="transmembrane region" description="Helical" evidence="7">
    <location>
        <begin position="236"/>
        <end position="255"/>
    </location>
</feature>
<dbReference type="GO" id="GO:0016020">
    <property type="term" value="C:membrane"/>
    <property type="evidence" value="ECO:0007669"/>
    <property type="project" value="UniProtKB-SubCell"/>
</dbReference>
<proteinExistence type="inferred from homology"/>
<feature type="transmembrane region" description="Helical" evidence="7">
    <location>
        <begin position="267"/>
        <end position="291"/>
    </location>
</feature>
<keyword evidence="6 7" id="KW-0472">Membrane</keyword>
<feature type="transmembrane region" description="Helical" evidence="7">
    <location>
        <begin position="410"/>
        <end position="430"/>
    </location>
</feature>
<dbReference type="AlphaFoldDB" id="K3W669"/>
<feature type="transmembrane region" description="Helical" evidence="7">
    <location>
        <begin position="194"/>
        <end position="216"/>
    </location>
</feature>
<evidence type="ECO:0000313" key="8">
    <source>
        <dbReference type="EnsemblProtists" id="PYU1_T000460"/>
    </source>
</evidence>
<dbReference type="PANTHER" id="PTHR31585:SF5">
    <property type="entry name" value="RNA-BINDING S4 DOMAIN-CONTAINING PROTEIN"/>
    <property type="match status" value="1"/>
</dbReference>
<evidence type="ECO:0000256" key="1">
    <source>
        <dbReference type="ARBA" id="ARBA00004141"/>
    </source>
</evidence>
<comment type="subcellular location">
    <subcellularLocation>
        <location evidence="1">Membrane</location>
        <topology evidence="1">Multi-pass membrane protein</topology>
    </subcellularLocation>
</comment>
<dbReference type="HOGENOM" id="CLU_018801_5_0_1"/>
<feature type="transmembrane region" description="Helical" evidence="7">
    <location>
        <begin position="137"/>
        <end position="156"/>
    </location>
</feature>